<dbReference type="Pfam" id="PF18348">
    <property type="entry name" value="SH3_16"/>
    <property type="match status" value="1"/>
</dbReference>
<protein>
    <submittedName>
        <fullName evidence="6">Predicted protein</fullName>
    </submittedName>
</protein>
<evidence type="ECO:0000313" key="6">
    <source>
        <dbReference type="EMBL" id="EEH56294.1"/>
    </source>
</evidence>
<keyword evidence="3" id="KW-0378">Hydrolase</keyword>
<evidence type="ECO:0000256" key="1">
    <source>
        <dbReference type="ARBA" id="ARBA00007074"/>
    </source>
</evidence>
<dbReference type="EMBL" id="GG663740">
    <property type="protein sequence ID" value="EEH56294.1"/>
    <property type="molecule type" value="Genomic_DNA"/>
</dbReference>
<feature type="domain" description="NlpC/P60" evidence="5">
    <location>
        <begin position="105"/>
        <end position="192"/>
    </location>
</feature>
<dbReference type="Gene3D" id="3.90.1720.10">
    <property type="entry name" value="endopeptidase domain like (from Nostoc punctiforme)"/>
    <property type="match status" value="1"/>
</dbReference>
<dbReference type="SUPFAM" id="SSF54001">
    <property type="entry name" value="Cysteine proteinases"/>
    <property type="match status" value="1"/>
</dbReference>
<evidence type="ECO:0000259" key="5">
    <source>
        <dbReference type="PROSITE" id="PS51935"/>
    </source>
</evidence>
<dbReference type="SUPFAM" id="SSF82057">
    <property type="entry name" value="Prokaryotic SH3-related domain"/>
    <property type="match status" value="1"/>
</dbReference>
<dbReference type="InterPro" id="IPR038765">
    <property type="entry name" value="Papain-like_cys_pep_sf"/>
</dbReference>
<dbReference type="RefSeq" id="XP_003059162.1">
    <property type="nucleotide sequence ID" value="XM_003059116.1"/>
</dbReference>
<evidence type="ECO:0000313" key="7">
    <source>
        <dbReference type="Proteomes" id="UP000001876"/>
    </source>
</evidence>
<keyword evidence="4" id="KW-0788">Thiol protease</keyword>
<sequence>MAPPPEPEPKNGRWHQLLNFVALYDSPKCDTLATEATSGRWFRLFEKDDHHDGAVEILLREDYYRGWVEASSLFIHDDAHVSIQKEHDDLFAIVDDATGGVVDAKEAVGWVLREVSRARDDGTAYVWGGTMGPCFDCSGLTQGAFRDAGTWIPRDAYQQRAFATPVTDVRDAMPGDLLFFGDSDAVEDVGAF</sequence>
<dbReference type="InterPro" id="IPR041382">
    <property type="entry name" value="SH3_16"/>
</dbReference>
<dbReference type="PANTHER" id="PTHR47053:SF1">
    <property type="entry name" value="MUREIN DD-ENDOPEPTIDASE MEPH-RELATED"/>
    <property type="match status" value="1"/>
</dbReference>
<reference evidence="6 7" key="1">
    <citation type="journal article" date="2009" name="Science">
        <title>Green evolution and dynamic adaptations revealed by genomes of the marine picoeukaryotes Micromonas.</title>
        <authorList>
            <person name="Worden A.Z."/>
            <person name="Lee J.H."/>
            <person name="Mock T."/>
            <person name="Rouze P."/>
            <person name="Simmons M.P."/>
            <person name="Aerts A.L."/>
            <person name="Allen A.E."/>
            <person name="Cuvelier M.L."/>
            <person name="Derelle E."/>
            <person name="Everett M.V."/>
            <person name="Foulon E."/>
            <person name="Grimwood J."/>
            <person name="Gundlach H."/>
            <person name="Henrissat B."/>
            <person name="Napoli C."/>
            <person name="McDonald S.M."/>
            <person name="Parker M.S."/>
            <person name="Rombauts S."/>
            <person name="Salamov A."/>
            <person name="Von Dassow P."/>
            <person name="Badger J.H."/>
            <person name="Coutinho P.M."/>
            <person name="Demir E."/>
            <person name="Dubchak I."/>
            <person name="Gentemann C."/>
            <person name="Eikrem W."/>
            <person name="Gready J.E."/>
            <person name="John U."/>
            <person name="Lanier W."/>
            <person name="Lindquist E.A."/>
            <person name="Lucas S."/>
            <person name="Mayer K.F."/>
            <person name="Moreau H."/>
            <person name="Not F."/>
            <person name="Otillar R."/>
            <person name="Panaud O."/>
            <person name="Pangilinan J."/>
            <person name="Paulsen I."/>
            <person name="Piegu B."/>
            <person name="Poliakov A."/>
            <person name="Robbens S."/>
            <person name="Schmutz J."/>
            <person name="Toulza E."/>
            <person name="Wyss T."/>
            <person name="Zelensky A."/>
            <person name="Zhou K."/>
            <person name="Armbrust E.V."/>
            <person name="Bhattacharya D."/>
            <person name="Goodenough U.W."/>
            <person name="Van de Peer Y."/>
            <person name="Grigoriev I.V."/>
        </authorList>
    </citation>
    <scope>NUCLEOTIDE SEQUENCE [LARGE SCALE GENOMIC DNA]</scope>
    <source>
        <strain evidence="6 7">CCMP1545</strain>
    </source>
</reference>
<dbReference type="InterPro" id="IPR000064">
    <property type="entry name" value="NLP_P60_dom"/>
</dbReference>
<dbReference type="Proteomes" id="UP000001876">
    <property type="component" value="Unassembled WGS sequence"/>
</dbReference>
<name>C1MUA6_MICPC</name>
<keyword evidence="7" id="KW-1185">Reference proteome</keyword>
<proteinExistence type="inferred from homology"/>
<dbReference type="KEGG" id="mpp:MICPUCDRAFT_18118"/>
<dbReference type="GO" id="GO:0006508">
    <property type="term" value="P:proteolysis"/>
    <property type="evidence" value="ECO:0007669"/>
    <property type="project" value="UniProtKB-KW"/>
</dbReference>
<dbReference type="GeneID" id="9684602"/>
<dbReference type="PANTHER" id="PTHR47053">
    <property type="entry name" value="MUREIN DD-ENDOPEPTIDASE MEPH-RELATED"/>
    <property type="match status" value="1"/>
</dbReference>
<comment type="similarity">
    <text evidence="1">Belongs to the peptidase C40 family.</text>
</comment>
<organism evidence="7">
    <name type="scientific">Micromonas pusilla (strain CCMP1545)</name>
    <name type="common">Picoplanktonic green alga</name>
    <dbReference type="NCBI Taxonomy" id="564608"/>
    <lineage>
        <taxon>Eukaryota</taxon>
        <taxon>Viridiplantae</taxon>
        <taxon>Chlorophyta</taxon>
        <taxon>Mamiellophyceae</taxon>
        <taxon>Mamiellales</taxon>
        <taxon>Mamiellaceae</taxon>
        <taxon>Micromonas</taxon>
    </lineage>
</organism>
<dbReference type="GO" id="GO:0008234">
    <property type="term" value="F:cysteine-type peptidase activity"/>
    <property type="evidence" value="ECO:0007669"/>
    <property type="project" value="UniProtKB-KW"/>
</dbReference>
<gene>
    <name evidence="6" type="ORF">MICPUCDRAFT_18118</name>
</gene>
<evidence type="ECO:0000256" key="3">
    <source>
        <dbReference type="ARBA" id="ARBA00022801"/>
    </source>
</evidence>
<feature type="non-terminal residue" evidence="6">
    <location>
        <position position="192"/>
    </location>
</feature>
<dbReference type="PROSITE" id="PS51935">
    <property type="entry name" value="NLPC_P60"/>
    <property type="match status" value="1"/>
</dbReference>
<evidence type="ECO:0000256" key="2">
    <source>
        <dbReference type="ARBA" id="ARBA00022670"/>
    </source>
</evidence>
<evidence type="ECO:0000256" key="4">
    <source>
        <dbReference type="ARBA" id="ARBA00022807"/>
    </source>
</evidence>
<dbReference type="Pfam" id="PF00877">
    <property type="entry name" value="NLPC_P60"/>
    <property type="match status" value="1"/>
</dbReference>
<dbReference type="Gene3D" id="2.30.30.40">
    <property type="entry name" value="SH3 Domains"/>
    <property type="match status" value="1"/>
</dbReference>
<keyword evidence="2" id="KW-0645">Protease</keyword>
<dbReference type="InterPro" id="IPR051202">
    <property type="entry name" value="Peptidase_C40"/>
</dbReference>
<dbReference type="AlphaFoldDB" id="C1MUA6"/>
<accession>C1MUA6</accession>
<dbReference type="OrthoDB" id="2251794at2759"/>